<keyword evidence="8" id="KW-1278">Translocase</keyword>
<dbReference type="EC" id="7.-.-.-" evidence="8"/>
<feature type="binding site" evidence="8">
    <location>
        <position position="366"/>
    </location>
    <ligand>
        <name>[4Fe-4S] cluster</name>
        <dbReference type="ChEBI" id="CHEBI:49883"/>
        <label>1</label>
    </ligand>
</feature>
<dbReference type="Pfam" id="PF12838">
    <property type="entry name" value="Fer4_7"/>
    <property type="match status" value="1"/>
</dbReference>
<feature type="binding site" evidence="8">
    <location>
        <position position="409"/>
    </location>
    <ligand>
        <name>[4Fe-4S] cluster</name>
        <dbReference type="ChEBI" id="CHEBI:49883"/>
        <label>1</label>
    </ligand>
</feature>
<evidence type="ECO:0000256" key="2">
    <source>
        <dbReference type="ARBA" id="ARBA00022485"/>
    </source>
</evidence>
<sequence>MSKDIMKIESMKHMTKVLEIEKLQDPKIFHIYLVQHIGQISKETVKVGDFVKRYEKIGEMQGNISSPVHSPVSGQVIDIKEMILPNKKMAKTIVIKNDFKNEEIEKEKREISELENYKKEKIIEIIKNSGIVGEGGAQFPTYVKYDIKNKKVKTFIINGAECEPYLTSDYSVIKSFANELIKGIKIVKYLINPKNIVIGIEKENLELKQILKKAILEEKMKIKIKILPTSYPQGSELQLIASVTGKKIKKGELPINKGVVVSNVSTVKSVYDAFFKGAPLVERIVTVSGENLEKIGNYLIKIGTPLEHIIKILEPNENSKIIFGGPMMGQEIFDKSTATIKGTSGILFLKNEGEIERNNCISCGYCVEVCPMNLMPFEFAEFYEKKEYKMMAKTNIMNCIECGACEYACPSRVPLIESIKNGKENLMKMEVNK</sequence>
<dbReference type="GO" id="GO:0009055">
    <property type="term" value="F:electron transfer activity"/>
    <property type="evidence" value="ECO:0007669"/>
    <property type="project" value="InterPro"/>
</dbReference>
<dbReference type="NCBIfam" id="NF003454">
    <property type="entry name" value="PRK05035.1"/>
    <property type="match status" value="1"/>
</dbReference>
<dbReference type="PROSITE" id="PS51379">
    <property type="entry name" value="4FE4S_FER_2"/>
    <property type="match status" value="2"/>
</dbReference>
<comment type="cofactor">
    <cofactor evidence="8">
        <name>[4Fe-4S] cluster</name>
        <dbReference type="ChEBI" id="CHEBI:49883"/>
    </cofactor>
    <text evidence="8">Binds 2 [4Fe-4S] clusters per subunit.</text>
</comment>
<feature type="binding site" evidence="8">
    <location>
        <position position="363"/>
    </location>
    <ligand>
        <name>[4Fe-4S] cluster</name>
        <dbReference type="ChEBI" id="CHEBI:49883"/>
        <label>1</label>
    </ligand>
</feature>
<dbReference type="Gene3D" id="1.10.1060.10">
    <property type="entry name" value="Alpha-helical ferredoxin"/>
    <property type="match status" value="1"/>
</dbReference>
<keyword evidence="6 8" id="KW-0408">Iron</keyword>
<feature type="domain" description="4Fe-4S ferredoxin-type" evidence="10">
    <location>
        <begin position="390"/>
        <end position="419"/>
    </location>
</feature>
<feature type="binding site" evidence="8">
    <location>
        <position position="360"/>
    </location>
    <ligand>
        <name>[4Fe-4S] cluster</name>
        <dbReference type="ChEBI" id="CHEBI:49883"/>
        <label>1</label>
    </ligand>
</feature>
<dbReference type="Gene3D" id="3.40.50.11540">
    <property type="entry name" value="NADH-ubiquinone oxidoreductase 51kDa subunit"/>
    <property type="match status" value="1"/>
</dbReference>
<keyword evidence="7 8" id="KW-0411">Iron-sulfur</keyword>
<keyword evidence="8" id="KW-1003">Cell membrane</keyword>
<dbReference type="PANTHER" id="PTHR43034:SF2">
    <property type="entry name" value="ION-TRANSLOCATING OXIDOREDUCTASE COMPLEX SUBUNIT C"/>
    <property type="match status" value="1"/>
</dbReference>
<dbReference type="NCBIfam" id="TIGR01945">
    <property type="entry name" value="rnfC"/>
    <property type="match status" value="1"/>
</dbReference>
<dbReference type="AlphaFoldDB" id="A0AB39VH47"/>
<dbReference type="PANTHER" id="PTHR43034">
    <property type="entry name" value="ION-TRANSLOCATING OXIDOREDUCTASE COMPLEX SUBUNIT C"/>
    <property type="match status" value="1"/>
</dbReference>
<dbReference type="Gene3D" id="3.30.70.20">
    <property type="match status" value="1"/>
</dbReference>
<dbReference type="RefSeq" id="WP_369710832.1">
    <property type="nucleotide sequence ID" value="NZ_CP165644.1"/>
</dbReference>
<reference evidence="11" key="1">
    <citation type="submission" date="2024-07" db="EMBL/GenBank/DDBJ databases">
        <authorList>
            <person name="Li X.-J."/>
            <person name="Wang X."/>
        </authorList>
    </citation>
    <scope>NUCLEOTIDE SEQUENCE</scope>
    <source>
        <strain evidence="11">HSP-334</strain>
    </source>
</reference>
<keyword evidence="8" id="KW-0472">Membrane</keyword>
<dbReference type="EMBL" id="CP165644">
    <property type="protein sequence ID" value="XDU66492.1"/>
    <property type="molecule type" value="Genomic_DNA"/>
</dbReference>
<dbReference type="InterPro" id="IPR026902">
    <property type="entry name" value="RnfC_N"/>
</dbReference>
<accession>A0AB39VH47</accession>
<dbReference type="InterPro" id="IPR037225">
    <property type="entry name" value="Nuo51_FMN-bd_sf"/>
</dbReference>
<proteinExistence type="inferred from homology"/>
<dbReference type="GO" id="GO:0051539">
    <property type="term" value="F:4 iron, 4 sulfur cluster binding"/>
    <property type="evidence" value="ECO:0007669"/>
    <property type="project" value="UniProtKB-KW"/>
</dbReference>
<feature type="binding site" evidence="8">
    <location>
        <position position="405"/>
    </location>
    <ligand>
        <name>[4Fe-4S] cluster</name>
        <dbReference type="ChEBI" id="CHEBI:49883"/>
        <label>2</label>
    </ligand>
</feature>
<comment type="subcellular location">
    <subcellularLocation>
        <location evidence="8">Cell membrane</location>
        <topology evidence="8">Peripheral membrane protein</topology>
    </subcellularLocation>
</comment>
<evidence type="ECO:0000256" key="7">
    <source>
        <dbReference type="ARBA" id="ARBA00023014"/>
    </source>
</evidence>
<name>A0AB39VH47_9FUSO</name>
<dbReference type="Pfam" id="PF13375">
    <property type="entry name" value="RnfC_N"/>
    <property type="match status" value="1"/>
</dbReference>
<evidence type="ECO:0000259" key="10">
    <source>
        <dbReference type="PROSITE" id="PS51379"/>
    </source>
</evidence>
<dbReference type="InterPro" id="IPR010208">
    <property type="entry name" value="Ion_transpt_RnfC/RsxC"/>
</dbReference>
<keyword evidence="4 8" id="KW-0677">Repeat</keyword>
<dbReference type="SUPFAM" id="SSF46548">
    <property type="entry name" value="alpha-helical ferredoxin"/>
    <property type="match status" value="1"/>
</dbReference>
<keyword evidence="3 8" id="KW-0479">Metal-binding</keyword>
<evidence type="ECO:0000256" key="4">
    <source>
        <dbReference type="ARBA" id="ARBA00022737"/>
    </source>
</evidence>
<organism evidence="11">
    <name type="scientific">Leptotrichia rugosa</name>
    <dbReference type="NCBI Taxonomy" id="3239302"/>
    <lineage>
        <taxon>Bacteria</taxon>
        <taxon>Fusobacteriati</taxon>
        <taxon>Fusobacteriota</taxon>
        <taxon>Fusobacteriia</taxon>
        <taxon>Fusobacteriales</taxon>
        <taxon>Leptotrichiaceae</taxon>
        <taxon>Leptotrichia</taxon>
    </lineage>
</organism>
<feature type="binding site" evidence="8">
    <location>
        <position position="370"/>
    </location>
    <ligand>
        <name>[4Fe-4S] cluster</name>
        <dbReference type="ChEBI" id="CHEBI:49883"/>
        <label>2</label>
    </ligand>
</feature>
<dbReference type="GO" id="GO:0022900">
    <property type="term" value="P:electron transport chain"/>
    <property type="evidence" value="ECO:0007669"/>
    <property type="project" value="UniProtKB-UniRule"/>
</dbReference>
<feature type="binding site" evidence="8">
    <location>
        <position position="402"/>
    </location>
    <ligand>
        <name>[4Fe-4S] cluster</name>
        <dbReference type="ChEBI" id="CHEBI:49883"/>
        <label>2</label>
    </ligand>
</feature>
<dbReference type="GO" id="GO:0005886">
    <property type="term" value="C:plasma membrane"/>
    <property type="evidence" value="ECO:0007669"/>
    <property type="project" value="UniProtKB-SubCell"/>
</dbReference>
<keyword evidence="2 8" id="KW-0004">4Fe-4S</keyword>
<protein>
    <recommendedName>
        <fullName evidence="8">Ion-translocating oxidoreductase complex subunit C</fullName>
        <ecNumber evidence="8">7.-.-.-</ecNumber>
    </recommendedName>
    <alternativeName>
        <fullName evidence="8">Rnf electron transport complex subunit C</fullName>
    </alternativeName>
</protein>
<evidence type="ECO:0000256" key="9">
    <source>
        <dbReference type="SAM" id="Coils"/>
    </source>
</evidence>
<dbReference type="HAMAP" id="MF_00461">
    <property type="entry name" value="RsxC_RnfC"/>
    <property type="match status" value="1"/>
</dbReference>
<comment type="subunit">
    <text evidence="8">The complex is composed of six subunits: RnfA, RnfB, RnfC, RnfD, RnfE and RnfG.</text>
</comment>
<dbReference type="InterPro" id="IPR009051">
    <property type="entry name" value="Helical_ferredxn"/>
</dbReference>
<keyword evidence="1 8" id="KW-0813">Transport</keyword>
<feature type="coiled-coil region" evidence="9">
    <location>
        <begin position="97"/>
        <end position="124"/>
    </location>
</feature>
<keyword evidence="9" id="KW-0175">Coiled coil</keyword>
<evidence type="ECO:0000256" key="3">
    <source>
        <dbReference type="ARBA" id="ARBA00022723"/>
    </source>
</evidence>
<comment type="function">
    <text evidence="8">Part of a membrane-bound complex that couples electron transfer with translocation of ions across the membrane.</text>
</comment>
<dbReference type="GO" id="GO:0046872">
    <property type="term" value="F:metal ion binding"/>
    <property type="evidence" value="ECO:0007669"/>
    <property type="project" value="UniProtKB-KW"/>
</dbReference>
<evidence type="ECO:0000256" key="1">
    <source>
        <dbReference type="ARBA" id="ARBA00022448"/>
    </source>
</evidence>
<comment type="similarity">
    <text evidence="8">Belongs to the 4Fe4S bacterial-type ferredoxin family. RnfC subfamily.</text>
</comment>
<dbReference type="InterPro" id="IPR017896">
    <property type="entry name" value="4Fe4S_Fe-S-bd"/>
</dbReference>
<keyword evidence="5 8" id="KW-0249">Electron transport</keyword>
<dbReference type="SUPFAM" id="SSF142019">
    <property type="entry name" value="Nqo1 FMN-binding domain-like"/>
    <property type="match status" value="1"/>
</dbReference>
<evidence type="ECO:0000313" key="11">
    <source>
        <dbReference type="EMBL" id="XDU66492.1"/>
    </source>
</evidence>
<dbReference type="Pfam" id="PF01512">
    <property type="entry name" value="Complex1_51K"/>
    <property type="match status" value="1"/>
</dbReference>
<dbReference type="PROSITE" id="PS00198">
    <property type="entry name" value="4FE4S_FER_1"/>
    <property type="match status" value="1"/>
</dbReference>
<evidence type="ECO:0000256" key="5">
    <source>
        <dbReference type="ARBA" id="ARBA00022982"/>
    </source>
</evidence>
<gene>
    <name evidence="11" type="primary">rsxC</name>
    <name evidence="8" type="synonym">rnfC</name>
    <name evidence="11" type="ORF">AB8B22_08770</name>
</gene>
<evidence type="ECO:0000256" key="6">
    <source>
        <dbReference type="ARBA" id="ARBA00023004"/>
    </source>
</evidence>
<dbReference type="InterPro" id="IPR011538">
    <property type="entry name" value="Nuo51_FMN-bd"/>
</dbReference>
<feature type="domain" description="4Fe-4S ferredoxin-type" evidence="10">
    <location>
        <begin position="351"/>
        <end position="380"/>
    </location>
</feature>
<feature type="binding site" evidence="8">
    <location>
        <position position="399"/>
    </location>
    <ligand>
        <name>[4Fe-4S] cluster</name>
        <dbReference type="ChEBI" id="CHEBI:49883"/>
        <label>2</label>
    </ligand>
</feature>
<evidence type="ECO:0000256" key="8">
    <source>
        <dbReference type="HAMAP-Rule" id="MF_00461"/>
    </source>
</evidence>
<dbReference type="InterPro" id="IPR017900">
    <property type="entry name" value="4Fe4S_Fe_S_CS"/>
</dbReference>
<dbReference type="KEGG" id="lrug:AB8B22_08770"/>